<dbReference type="InterPro" id="IPR050482">
    <property type="entry name" value="Sensor_HK_TwoCompSys"/>
</dbReference>
<evidence type="ECO:0000256" key="1">
    <source>
        <dbReference type="ARBA" id="ARBA00000085"/>
    </source>
</evidence>
<evidence type="ECO:0000256" key="6">
    <source>
        <dbReference type="ARBA" id="ARBA00022777"/>
    </source>
</evidence>
<keyword evidence="13" id="KW-1185">Reference proteome</keyword>
<keyword evidence="6 12" id="KW-0418">Kinase</keyword>
<evidence type="ECO:0000256" key="8">
    <source>
        <dbReference type="ARBA" id="ARBA00023012"/>
    </source>
</evidence>
<feature type="transmembrane region" description="Helical" evidence="10">
    <location>
        <begin position="64"/>
        <end position="87"/>
    </location>
</feature>
<gene>
    <name evidence="12" type="ORF">ACFP1K_23480</name>
</gene>
<dbReference type="Proteomes" id="UP001596137">
    <property type="component" value="Unassembled WGS sequence"/>
</dbReference>
<keyword evidence="7" id="KW-0067">ATP-binding</keyword>
<evidence type="ECO:0000256" key="9">
    <source>
        <dbReference type="SAM" id="MobiDB-lite"/>
    </source>
</evidence>
<keyword evidence="8" id="KW-0902">Two-component regulatory system</keyword>
<evidence type="ECO:0000256" key="2">
    <source>
        <dbReference type="ARBA" id="ARBA00012438"/>
    </source>
</evidence>
<dbReference type="EMBL" id="JBHSRF010000038">
    <property type="protein sequence ID" value="MFC6084143.1"/>
    <property type="molecule type" value="Genomic_DNA"/>
</dbReference>
<evidence type="ECO:0000259" key="11">
    <source>
        <dbReference type="Pfam" id="PF07730"/>
    </source>
</evidence>
<feature type="region of interest" description="Disordered" evidence="9">
    <location>
        <begin position="318"/>
        <end position="337"/>
    </location>
</feature>
<keyword evidence="10" id="KW-0812">Transmembrane</keyword>
<dbReference type="Pfam" id="PF07730">
    <property type="entry name" value="HisKA_3"/>
    <property type="match status" value="1"/>
</dbReference>
<proteinExistence type="predicted"/>
<dbReference type="Gene3D" id="3.30.565.10">
    <property type="entry name" value="Histidine kinase-like ATPase, C-terminal domain"/>
    <property type="match status" value="1"/>
</dbReference>
<dbReference type="Gene3D" id="1.20.5.1930">
    <property type="match status" value="1"/>
</dbReference>
<dbReference type="PANTHER" id="PTHR24421:SF10">
    <property type="entry name" value="NITRATE_NITRITE SENSOR PROTEIN NARQ"/>
    <property type="match status" value="1"/>
</dbReference>
<keyword evidence="10" id="KW-1133">Transmembrane helix</keyword>
<organism evidence="12 13">
    <name type="scientific">Sphaerisporangium aureirubrum</name>
    <dbReference type="NCBI Taxonomy" id="1544736"/>
    <lineage>
        <taxon>Bacteria</taxon>
        <taxon>Bacillati</taxon>
        <taxon>Actinomycetota</taxon>
        <taxon>Actinomycetes</taxon>
        <taxon>Streptosporangiales</taxon>
        <taxon>Streptosporangiaceae</taxon>
        <taxon>Sphaerisporangium</taxon>
    </lineage>
</organism>
<dbReference type="SUPFAM" id="SSF55874">
    <property type="entry name" value="ATPase domain of HSP90 chaperone/DNA topoisomerase II/histidine kinase"/>
    <property type="match status" value="1"/>
</dbReference>
<feature type="transmembrane region" description="Helical" evidence="10">
    <location>
        <begin position="12"/>
        <end position="33"/>
    </location>
</feature>
<name>A0ABW1NMG5_9ACTN</name>
<dbReference type="InterPro" id="IPR036890">
    <property type="entry name" value="HATPase_C_sf"/>
</dbReference>
<dbReference type="InterPro" id="IPR011712">
    <property type="entry name" value="Sig_transdc_His_kin_sub3_dim/P"/>
</dbReference>
<feature type="domain" description="Signal transduction histidine kinase subgroup 3 dimerisation and phosphoacceptor" evidence="11">
    <location>
        <begin position="175"/>
        <end position="239"/>
    </location>
</feature>
<evidence type="ECO:0000313" key="13">
    <source>
        <dbReference type="Proteomes" id="UP001596137"/>
    </source>
</evidence>
<dbReference type="RefSeq" id="WP_380756886.1">
    <property type="nucleotide sequence ID" value="NZ_JBHSRF010000038.1"/>
</dbReference>
<feature type="transmembrane region" description="Helical" evidence="10">
    <location>
        <begin position="122"/>
        <end position="141"/>
    </location>
</feature>
<feature type="transmembrane region" description="Helical" evidence="10">
    <location>
        <begin position="99"/>
        <end position="116"/>
    </location>
</feature>
<evidence type="ECO:0000313" key="12">
    <source>
        <dbReference type="EMBL" id="MFC6084143.1"/>
    </source>
</evidence>
<dbReference type="GO" id="GO:0016301">
    <property type="term" value="F:kinase activity"/>
    <property type="evidence" value="ECO:0007669"/>
    <property type="project" value="UniProtKB-KW"/>
</dbReference>
<sequence length="428" mass="44544">MDVTRRLRARLAGRRVVDAAVVAACLVLTAFAVKGHWAAPPGPVIAVAGAAGGLAQWWRRRLPLLAAVAGAAAYTLSGNPGPLLAGVYSGASYAPRRHLLVPLVAGWAGFAGWSWLGEGRLTASDAVWAACVAVALTAAGVHTDTRRALAASWRERAESAEAERVLREEQARAAERTRIAREMHDVLAHKMSLIALHAGGLELTASGSSDRVRQGAALIRVTAREALHELRDVLGVLRADLPPTRDAPPGQGEPFTDLTSLVRASTDAGQHVELHDHAGPLPPAMARVVHRVVQEGLTNARKHAPGAPVTVTVDHADGTTDHGDGTMNHGDRTTDRGDRTVRVTVHNTLATAAPADLPGSGSGLVGLAERLRLVGGTLSSGPLGDEDGGWRLRADLPWLVHAPGERAGENAGEAGEAGVQDGDGGSRS</sequence>
<keyword evidence="3" id="KW-0597">Phosphoprotein</keyword>
<evidence type="ECO:0000256" key="5">
    <source>
        <dbReference type="ARBA" id="ARBA00022741"/>
    </source>
</evidence>
<keyword evidence="5" id="KW-0547">Nucleotide-binding</keyword>
<keyword evidence="10" id="KW-0472">Membrane</keyword>
<keyword evidence="4" id="KW-0808">Transferase</keyword>
<evidence type="ECO:0000256" key="3">
    <source>
        <dbReference type="ARBA" id="ARBA00022553"/>
    </source>
</evidence>
<reference evidence="13" key="1">
    <citation type="journal article" date="2019" name="Int. J. Syst. Evol. Microbiol.">
        <title>The Global Catalogue of Microorganisms (GCM) 10K type strain sequencing project: providing services to taxonomists for standard genome sequencing and annotation.</title>
        <authorList>
            <consortium name="The Broad Institute Genomics Platform"/>
            <consortium name="The Broad Institute Genome Sequencing Center for Infectious Disease"/>
            <person name="Wu L."/>
            <person name="Ma J."/>
        </authorList>
    </citation>
    <scope>NUCLEOTIDE SEQUENCE [LARGE SCALE GENOMIC DNA]</scope>
    <source>
        <strain evidence="13">JCM 30346</strain>
    </source>
</reference>
<comment type="catalytic activity">
    <reaction evidence="1">
        <text>ATP + protein L-histidine = ADP + protein N-phospho-L-histidine.</text>
        <dbReference type="EC" id="2.7.13.3"/>
    </reaction>
</comment>
<protein>
    <recommendedName>
        <fullName evidence="2">histidine kinase</fullName>
        <ecNumber evidence="2">2.7.13.3</ecNumber>
    </recommendedName>
</protein>
<dbReference type="PANTHER" id="PTHR24421">
    <property type="entry name" value="NITRATE/NITRITE SENSOR PROTEIN NARX-RELATED"/>
    <property type="match status" value="1"/>
</dbReference>
<dbReference type="CDD" id="cd16917">
    <property type="entry name" value="HATPase_UhpB-NarQ-NarX-like"/>
    <property type="match status" value="1"/>
</dbReference>
<feature type="compositionally biased region" description="Low complexity" evidence="9">
    <location>
        <begin position="409"/>
        <end position="418"/>
    </location>
</feature>
<comment type="caution">
    <text evidence="12">The sequence shown here is derived from an EMBL/GenBank/DDBJ whole genome shotgun (WGS) entry which is preliminary data.</text>
</comment>
<evidence type="ECO:0000256" key="10">
    <source>
        <dbReference type="SAM" id="Phobius"/>
    </source>
</evidence>
<feature type="region of interest" description="Disordered" evidence="9">
    <location>
        <begin position="404"/>
        <end position="428"/>
    </location>
</feature>
<dbReference type="EC" id="2.7.13.3" evidence="2"/>
<evidence type="ECO:0000256" key="4">
    <source>
        <dbReference type="ARBA" id="ARBA00022679"/>
    </source>
</evidence>
<accession>A0ABW1NMG5</accession>
<evidence type="ECO:0000256" key="7">
    <source>
        <dbReference type="ARBA" id="ARBA00022840"/>
    </source>
</evidence>